<name>A0ABR3VXR1_9PEZI</name>
<sequence length="171" mass="18437">MIVRLESIQGGSAYLDLVHGTKSGGKETLEDVTETSQPKVPCYKCPREKEDSSRTSGSIQASIFLTSFFSFSGVRGPNSWCSARYLAASSNSWVLMVFPSVSAAQSELAGLMSCALMELPSAPWPEASLLPETAMVDGGSVSWDVGGKQPTDRRTTNEERELMRFVGGSQK</sequence>
<evidence type="ECO:0000313" key="2">
    <source>
        <dbReference type="EMBL" id="KAL1847859.1"/>
    </source>
</evidence>
<proteinExistence type="predicted"/>
<gene>
    <name evidence="2" type="ORF">VTK73DRAFT_10247</name>
</gene>
<keyword evidence="3" id="KW-1185">Reference proteome</keyword>
<evidence type="ECO:0000256" key="1">
    <source>
        <dbReference type="SAM" id="MobiDB-lite"/>
    </source>
</evidence>
<reference evidence="2 3" key="1">
    <citation type="journal article" date="2024" name="Commun. Biol.">
        <title>Comparative genomic analysis of thermophilic fungi reveals convergent evolutionary adaptations and gene losses.</title>
        <authorList>
            <person name="Steindorff A.S."/>
            <person name="Aguilar-Pontes M.V."/>
            <person name="Robinson A.J."/>
            <person name="Andreopoulos B."/>
            <person name="LaButti K."/>
            <person name="Kuo A."/>
            <person name="Mondo S."/>
            <person name="Riley R."/>
            <person name="Otillar R."/>
            <person name="Haridas S."/>
            <person name="Lipzen A."/>
            <person name="Grimwood J."/>
            <person name="Schmutz J."/>
            <person name="Clum A."/>
            <person name="Reid I.D."/>
            <person name="Moisan M.C."/>
            <person name="Butler G."/>
            <person name="Nguyen T.T.M."/>
            <person name="Dewar K."/>
            <person name="Conant G."/>
            <person name="Drula E."/>
            <person name="Henrissat B."/>
            <person name="Hansel C."/>
            <person name="Singer S."/>
            <person name="Hutchinson M.I."/>
            <person name="de Vries R.P."/>
            <person name="Natvig D.O."/>
            <person name="Powell A.J."/>
            <person name="Tsang A."/>
            <person name="Grigoriev I.V."/>
        </authorList>
    </citation>
    <scope>NUCLEOTIDE SEQUENCE [LARGE SCALE GENOMIC DNA]</scope>
    <source>
        <strain evidence="2 3">ATCC 24622</strain>
    </source>
</reference>
<accession>A0ABR3VXR1</accession>
<feature type="region of interest" description="Disordered" evidence="1">
    <location>
        <begin position="140"/>
        <end position="171"/>
    </location>
</feature>
<dbReference type="EMBL" id="JAZHXJ010000952">
    <property type="protein sequence ID" value="KAL1847859.1"/>
    <property type="molecule type" value="Genomic_DNA"/>
</dbReference>
<feature type="compositionally biased region" description="Basic and acidic residues" evidence="1">
    <location>
        <begin position="150"/>
        <end position="163"/>
    </location>
</feature>
<organism evidence="2 3">
    <name type="scientific">Phialemonium thermophilum</name>
    <dbReference type="NCBI Taxonomy" id="223376"/>
    <lineage>
        <taxon>Eukaryota</taxon>
        <taxon>Fungi</taxon>
        <taxon>Dikarya</taxon>
        <taxon>Ascomycota</taxon>
        <taxon>Pezizomycotina</taxon>
        <taxon>Sordariomycetes</taxon>
        <taxon>Sordariomycetidae</taxon>
        <taxon>Cephalothecales</taxon>
        <taxon>Cephalothecaceae</taxon>
        <taxon>Phialemonium</taxon>
    </lineage>
</organism>
<protein>
    <submittedName>
        <fullName evidence="2">Uncharacterized protein</fullName>
    </submittedName>
</protein>
<comment type="caution">
    <text evidence="2">The sequence shown here is derived from an EMBL/GenBank/DDBJ whole genome shotgun (WGS) entry which is preliminary data.</text>
</comment>
<dbReference type="Proteomes" id="UP001586593">
    <property type="component" value="Unassembled WGS sequence"/>
</dbReference>
<evidence type="ECO:0000313" key="3">
    <source>
        <dbReference type="Proteomes" id="UP001586593"/>
    </source>
</evidence>